<feature type="signal peptide" evidence="1">
    <location>
        <begin position="1"/>
        <end position="32"/>
    </location>
</feature>
<comment type="caution">
    <text evidence="2">The sequence shown here is derived from an EMBL/GenBank/DDBJ whole genome shotgun (WGS) entry which is preliminary data.</text>
</comment>
<gene>
    <name evidence="2" type="ORF">PVAP13_2KG410705</name>
</gene>
<keyword evidence="1" id="KW-0732">Signal</keyword>
<dbReference type="Proteomes" id="UP000823388">
    <property type="component" value="Chromosome 2K"/>
</dbReference>
<organism evidence="2 3">
    <name type="scientific">Panicum virgatum</name>
    <name type="common">Blackwell switchgrass</name>
    <dbReference type="NCBI Taxonomy" id="38727"/>
    <lineage>
        <taxon>Eukaryota</taxon>
        <taxon>Viridiplantae</taxon>
        <taxon>Streptophyta</taxon>
        <taxon>Embryophyta</taxon>
        <taxon>Tracheophyta</taxon>
        <taxon>Spermatophyta</taxon>
        <taxon>Magnoliopsida</taxon>
        <taxon>Liliopsida</taxon>
        <taxon>Poales</taxon>
        <taxon>Poaceae</taxon>
        <taxon>PACMAD clade</taxon>
        <taxon>Panicoideae</taxon>
        <taxon>Panicodae</taxon>
        <taxon>Paniceae</taxon>
        <taxon>Panicinae</taxon>
        <taxon>Panicum</taxon>
        <taxon>Panicum sect. Hiantes</taxon>
    </lineage>
</organism>
<evidence type="ECO:0000313" key="2">
    <source>
        <dbReference type="EMBL" id="KAG2644169.1"/>
    </source>
</evidence>
<keyword evidence="3" id="KW-1185">Reference proteome</keyword>
<dbReference type="EMBL" id="CM029039">
    <property type="protein sequence ID" value="KAG2644169.1"/>
    <property type="molecule type" value="Genomic_DNA"/>
</dbReference>
<feature type="chain" id="PRO_5035860120" description="Secreted protein" evidence="1">
    <location>
        <begin position="33"/>
        <end position="90"/>
    </location>
</feature>
<sequence>MHRIQQSSQHKHSRRVCFALSILAHHLAITRASCFHGRLAGLPRRRRHPYHINNIAMVCFANKFSGDSMDINVMQLFIQTVLSCKIVTYF</sequence>
<evidence type="ECO:0000256" key="1">
    <source>
        <dbReference type="SAM" id="SignalP"/>
    </source>
</evidence>
<reference evidence="2" key="1">
    <citation type="submission" date="2020-05" db="EMBL/GenBank/DDBJ databases">
        <title>WGS assembly of Panicum virgatum.</title>
        <authorList>
            <person name="Lovell J.T."/>
            <person name="Jenkins J."/>
            <person name="Shu S."/>
            <person name="Juenger T.E."/>
            <person name="Schmutz J."/>
        </authorList>
    </citation>
    <scope>NUCLEOTIDE SEQUENCE</scope>
    <source>
        <strain evidence="2">AP13</strain>
    </source>
</reference>
<protein>
    <recommendedName>
        <fullName evidence="4">Secreted protein</fullName>
    </recommendedName>
</protein>
<proteinExistence type="predicted"/>
<dbReference type="AlphaFoldDB" id="A0A8T0WM07"/>
<accession>A0A8T0WM07</accession>
<evidence type="ECO:0000313" key="3">
    <source>
        <dbReference type="Proteomes" id="UP000823388"/>
    </source>
</evidence>
<name>A0A8T0WM07_PANVG</name>
<evidence type="ECO:0008006" key="4">
    <source>
        <dbReference type="Google" id="ProtNLM"/>
    </source>
</evidence>